<dbReference type="PROSITE" id="PS51257">
    <property type="entry name" value="PROKAR_LIPOPROTEIN"/>
    <property type="match status" value="1"/>
</dbReference>
<dbReference type="Proteomes" id="UP000631535">
    <property type="component" value="Unassembled WGS sequence"/>
</dbReference>
<feature type="region of interest" description="Disordered" evidence="1">
    <location>
        <begin position="26"/>
        <end position="47"/>
    </location>
</feature>
<evidence type="ECO:0000313" key="2">
    <source>
        <dbReference type="EMBL" id="GGO50481.1"/>
    </source>
</evidence>
<sequence>MFKRVGTAVVAAGLVLVSGGCGGGADGKADASGKASADATPTRPPSKKLVEWVGDMCESTAELKAVRKESAAQLKEIRNPDEHGPGAEVLAVGYVSHTPTVVEDVERDMGEFGSSDVPKADRLLEEWRKKLKRVVSELDDVSPGDAFDDAEGSAEDVDEHVQSLTSPKPGLPALMKKDPQLKAAHKRAKQCAPGWKPEPEEDAPAPASTGPLPKAADGKKTSACTDGACEILVTSTENVTAKGVNVHISVSEESVTFSSGGTIMQLGGVGGVASFGDEVAVTVLAHNKDGAVLKFAAP</sequence>
<organism evidence="2 3">
    <name type="scientific">Streptomyces daqingensis</name>
    <dbReference type="NCBI Taxonomy" id="1472640"/>
    <lineage>
        <taxon>Bacteria</taxon>
        <taxon>Bacillati</taxon>
        <taxon>Actinomycetota</taxon>
        <taxon>Actinomycetes</taxon>
        <taxon>Kitasatosporales</taxon>
        <taxon>Streptomycetaceae</taxon>
        <taxon>Streptomyces</taxon>
    </lineage>
</organism>
<gene>
    <name evidence="2" type="ORF">GCM10012287_30300</name>
</gene>
<name>A0ABQ2MEU5_9ACTN</name>
<comment type="caution">
    <text evidence="2">The sequence shown here is derived from an EMBL/GenBank/DDBJ whole genome shotgun (WGS) entry which is preliminary data.</text>
</comment>
<accession>A0ABQ2MEU5</accession>
<protein>
    <recommendedName>
        <fullName evidence="4">Lipoprotein</fullName>
    </recommendedName>
</protein>
<feature type="compositionally biased region" description="Low complexity" evidence="1">
    <location>
        <begin position="30"/>
        <end position="40"/>
    </location>
</feature>
<dbReference type="EMBL" id="BMMP01000009">
    <property type="protein sequence ID" value="GGO50481.1"/>
    <property type="molecule type" value="Genomic_DNA"/>
</dbReference>
<feature type="region of interest" description="Disordered" evidence="1">
    <location>
        <begin position="186"/>
        <end position="219"/>
    </location>
</feature>
<evidence type="ECO:0000313" key="3">
    <source>
        <dbReference type="Proteomes" id="UP000631535"/>
    </source>
</evidence>
<dbReference type="RefSeq" id="WP_189037660.1">
    <property type="nucleotide sequence ID" value="NZ_BMMP01000009.1"/>
</dbReference>
<reference evidence="3" key="1">
    <citation type="journal article" date="2019" name="Int. J. Syst. Evol. Microbiol.">
        <title>The Global Catalogue of Microorganisms (GCM) 10K type strain sequencing project: providing services to taxonomists for standard genome sequencing and annotation.</title>
        <authorList>
            <consortium name="The Broad Institute Genomics Platform"/>
            <consortium name="The Broad Institute Genome Sequencing Center for Infectious Disease"/>
            <person name="Wu L."/>
            <person name="Ma J."/>
        </authorList>
    </citation>
    <scope>NUCLEOTIDE SEQUENCE [LARGE SCALE GENOMIC DNA]</scope>
    <source>
        <strain evidence="3">CGMCC 4.7178</strain>
    </source>
</reference>
<keyword evidence="3" id="KW-1185">Reference proteome</keyword>
<evidence type="ECO:0000256" key="1">
    <source>
        <dbReference type="SAM" id="MobiDB-lite"/>
    </source>
</evidence>
<evidence type="ECO:0008006" key="4">
    <source>
        <dbReference type="Google" id="ProtNLM"/>
    </source>
</evidence>
<proteinExistence type="predicted"/>